<protein>
    <submittedName>
        <fullName evidence="2">Uncharacterized protein</fullName>
    </submittedName>
</protein>
<evidence type="ECO:0000313" key="3">
    <source>
        <dbReference type="Proteomes" id="UP000182227"/>
    </source>
</evidence>
<gene>
    <name evidence="2" type="ORF">BN970_06664</name>
</gene>
<feature type="region of interest" description="Disordered" evidence="1">
    <location>
        <begin position="1"/>
        <end position="28"/>
    </location>
</feature>
<evidence type="ECO:0000256" key="1">
    <source>
        <dbReference type="SAM" id="MobiDB-lite"/>
    </source>
</evidence>
<feature type="region of interest" description="Disordered" evidence="1">
    <location>
        <begin position="192"/>
        <end position="238"/>
    </location>
</feature>
<sequence length="238" mass="25936">MCRYRPLHPAAHRAISPGSLPGAGEGPGRRRIVDEFHCGAVEFMTRNPVTGGMQAGVDDRDRVAVTEGESLGEPRRTGEHTAHRHSVEIVDQIGEAGALGVNRRAARDEIPDLLADKIVGREFGGELLGEPAGQHQRVCAGRQRLGQRVELCDARSGAAQQLGVLGIAEAEGLTRGQGHRDIGHRLGHRAPRFRRDVGTGGGHQRREIDVPRHQRGHRGHRVTSPKTMFHRGDQPEMP</sequence>
<reference evidence="2 3" key="1">
    <citation type="submission" date="2015-03" db="EMBL/GenBank/DDBJ databases">
        <authorList>
            <person name="Murphy D."/>
        </authorList>
    </citation>
    <scope>NUCLEOTIDE SEQUENCE [LARGE SCALE GENOMIC DNA]</scope>
    <source>
        <strain evidence="2 3">D16</strain>
    </source>
</reference>
<dbReference type="Proteomes" id="UP000182227">
    <property type="component" value="Unassembled WGS sequence"/>
</dbReference>
<dbReference type="EMBL" id="CTEF01000008">
    <property type="protein sequence ID" value="CQD24867.1"/>
    <property type="molecule type" value="Genomic_DNA"/>
</dbReference>
<organism evidence="2 3">
    <name type="scientific">Mycolicibacterium conceptionense</name>
    <dbReference type="NCBI Taxonomy" id="451644"/>
    <lineage>
        <taxon>Bacteria</taxon>
        <taxon>Bacillati</taxon>
        <taxon>Actinomycetota</taxon>
        <taxon>Actinomycetes</taxon>
        <taxon>Mycobacteriales</taxon>
        <taxon>Mycobacteriaceae</taxon>
        <taxon>Mycolicibacterium</taxon>
    </lineage>
</organism>
<name>A0A0U1DY15_9MYCO</name>
<proteinExistence type="predicted"/>
<evidence type="ECO:0000313" key="2">
    <source>
        <dbReference type="EMBL" id="CQD24867.1"/>
    </source>
</evidence>
<dbReference type="AlphaFoldDB" id="A0A0U1DY15"/>
<feature type="compositionally biased region" description="Basic residues" evidence="1">
    <location>
        <begin position="213"/>
        <end position="223"/>
    </location>
</feature>
<accession>A0A0U1DY15</accession>